<proteinExistence type="inferred from homology"/>
<keyword evidence="4" id="KW-1185">Reference proteome</keyword>
<sequence>MPTGYDPSRDIPDLGGKVFVVTGGKSLSTPGLETTERLTVESLAAHSPAHICFMARNATKAASIMQRLREKHPGLSISFIRCDMASLSSVQAAAREFLASEDHGQRRLDVLVCNSGIMCVDAAVTEDGYQVEWQTNHLGHALLIKLLLPLLRETAAAGNDVRIVSLSSLAYKQAPRGGIEFATLNTPQDTLGNVLVPGHRWSRYGQSKLANMLYADALAREYPDILTVSVHPGYIFTDIFTGVPFFTKLPVFFLAQGHTLKVDEGAHSQLWAATAPRDRIKTGTYYEPVGVAAKRTTAYAKDEKLRGELWEWTQEALKDFS</sequence>
<dbReference type="PANTHER" id="PTHR24320:SF154">
    <property type="entry name" value="OXIDOREDUCTASE, SHORT-CHAIN DEHYDROGENASE_REDUCTASE FAMILY (AFU_ORTHOLOGUE AFUA_2G04560)"/>
    <property type="match status" value="1"/>
</dbReference>
<evidence type="ECO:0000256" key="1">
    <source>
        <dbReference type="ARBA" id="ARBA00006484"/>
    </source>
</evidence>
<dbReference type="STRING" id="94208.A0A2S4KM70"/>
<organism evidence="3 4">
    <name type="scientific">Tolypocladium paradoxum</name>
    <dbReference type="NCBI Taxonomy" id="94208"/>
    <lineage>
        <taxon>Eukaryota</taxon>
        <taxon>Fungi</taxon>
        <taxon>Dikarya</taxon>
        <taxon>Ascomycota</taxon>
        <taxon>Pezizomycotina</taxon>
        <taxon>Sordariomycetes</taxon>
        <taxon>Hypocreomycetidae</taxon>
        <taxon>Hypocreales</taxon>
        <taxon>Ophiocordycipitaceae</taxon>
        <taxon>Tolypocladium</taxon>
    </lineage>
</organism>
<evidence type="ECO:0000313" key="3">
    <source>
        <dbReference type="EMBL" id="POR31205.1"/>
    </source>
</evidence>
<dbReference type="InterPro" id="IPR036291">
    <property type="entry name" value="NAD(P)-bd_dom_sf"/>
</dbReference>
<evidence type="ECO:0000313" key="4">
    <source>
        <dbReference type="Proteomes" id="UP000237481"/>
    </source>
</evidence>
<comment type="caution">
    <text evidence="3">The sequence shown here is derived from an EMBL/GenBank/DDBJ whole genome shotgun (WGS) entry which is preliminary data.</text>
</comment>
<dbReference type="Proteomes" id="UP000237481">
    <property type="component" value="Unassembled WGS sequence"/>
</dbReference>
<dbReference type="PANTHER" id="PTHR24320">
    <property type="entry name" value="RETINOL DEHYDROGENASE"/>
    <property type="match status" value="1"/>
</dbReference>
<dbReference type="SUPFAM" id="SSF51735">
    <property type="entry name" value="NAD(P)-binding Rossmann-fold domains"/>
    <property type="match status" value="1"/>
</dbReference>
<comment type="similarity">
    <text evidence="1">Belongs to the short-chain dehydrogenases/reductases (SDR) family.</text>
</comment>
<accession>A0A2S4KM70</accession>
<dbReference type="InterPro" id="IPR002347">
    <property type="entry name" value="SDR_fam"/>
</dbReference>
<dbReference type="AlphaFoldDB" id="A0A2S4KM70"/>
<keyword evidence="2" id="KW-0560">Oxidoreductase</keyword>
<dbReference type="OrthoDB" id="191139at2759"/>
<gene>
    <name evidence="3" type="ORF">TPAR_08585</name>
</gene>
<evidence type="ECO:0000256" key="2">
    <source>
        <dbReference type="ARBA" id="ARBA00023002"/>
    </source>
</evidence>
<protein>
    <submittedName>
        <fullName evidence="3">Oxidoreductase</fullName>
    </submittedName>
</protein>
<dbReference type="Gene3D" id="3.40.50.720">
    <property type="entry name" value="NAD(P)-binding Rossmann-like Domain"/>
    <property type="match status" value="1"/>
</dbReference>
<name>A0A2S4KM70_9HYPO</name>
<reference evidence="3 4" key="1">
    <citation type="submission" date="2018-01" db="EMBL/GenBank/DDBJ databases">
        <title>Harnessing the power of phylogenomics to disentangle the directionality and signatures of interkingdom host jumping in the parasitic fungal genus Tolypocladium.</title>
        <authorList>
            <person name="Quandt C.A."/>
            <person name="Patterson W."/>
            <person name="Spatafora J.W."/>
        </authorList>
    </citation>
    <scope>NUCLEOTIDE SEQUENCE [LARGE SCALE GENOMIC DNA]</scope>
    <source>
        <strain evidence="3 4">NRBC 100945</strain>
    </source>
</reference>
<dbReference type="GO" id="GO:0016491">
    <property type="term" value="F:oxidoreductase activity"/>
    <property type="evidence" value="ECO:0007669"/>
    <property type="project" value="UniProtKB-KW"/>
</dbReference>
<dbReference type="Pfam" id="PF00106">
    <property type="entry name" value="adh_short"/>
    <property type="match status" value="1"/>
</dbReference>
<dbReference type="EMBL" id="PKSG01001073">
    <property type="protein sequence ID" value="POR31205.1"/>
    <property type="molecule type" value="Genomic_DNA"/>
</dbReference>